<dbReference type="AlphaFoldDB" id="A0A1E7ELJ9"/>
<organism evidence="1 2">
    <name type="scientific">Fragilariopsis cylindrus CCMP1102</name>
    <dbReference type="NCBI Taxonomy" id="635003"/>
    <lineage>
        <taxon>Eukaryota</taxon>
        <taxon>Sar</taxon>
        <taxon>Stramenopiles</taxon>
        <taxon>Ochrophyta</taxon>
        <taxon>Bacillariophyta</taxon>
        <taxon>Bacillariophyceae</taxon>
        <taxon>Bacillariophycidae</taxon>
        <taxon>Bacillariales</taxon>
        <taxon>Bacillariaceae</taxon>
        <taxon>Fragilariopsis</taxon>
    </lineage>
</organism>
<dbReference type="GO" id="GO:0015074">
    <property type="term" value="P:DNA integration"/>
    <property type="evidence" value="ECO:0007669"/>
    <property type="project" value="InterPro"/>
</dbReference>
<dbReference type="InParanoid" id="A0A1E7ELJ9"/>
<protein>
    <recommendedName>
        <fullName evidence="3">Tyr recombinase domain-containing protein</fullName>
    </recommendedName>
</protein>
<evidence type="ECO:0000313" key="2">
    <source>
        <dbReference type="Proteomes" id="UP000095751"/>
    </source>
</evidence>
<gene>
    <name evidence="1" type="ORF">FRACYDRAFT_253258</name>
</gene>
<reference evidence="1 2" key="1">
    <citation type="submission" date="2016-09" db="EMBL/GenBank/DDBJ databases">
        <title>Extensive genetic diversity and differential bi-allelic expression allows diatom success in the polar Southern Ocean.</title>
        <authorList>
            <consortium name="DOE Joint Genome Institute"/>
            <person name="Mock T."/>
            <person name="Otillar R.P."/>
            <person name="Strauss J."/>
            <person name="Dupont C."/>
            <person name="Frickenhaus S."/>
            <person name="Maumus F."/>
            <person name="Mcmullan M."/>
            <person name="Sanges R."/>
            <person name="Schmutz J."/>
            <person name="Toseland A."/>
            <person name="Valas R."/>
            <person name="Veluchamy A."/>
            <person name="Ward B.J."/>
            <person name="Allen A."/>
            <person name="Barry K."/>
            <person name="Falciatore A."/>
            <person name="Ferrante M."/>
            <person name="Fortunato A.E."/>
            <person name="Gloeckner G."/>
            <person name="Gruber A."/>
            <person name="Hipkin R."/>
            <person name="Janech M."/>
            <person name="Kroth P."/>
            <person name="Leese F."/>
            <person name="Lindquist E."/>
            <person name="Lyon B.R."/>
            <person name="Martin J."/>
            <person name="Mayer C."/>
            <person name="Parker M."/>
            <person name="Quesneville H."/>
            <person name="Raymond J."/>
            <person name="Uhlig C."/>
            <person name="Valentin K.U."/>
            <person name="Worden A.Z."/>
            <person name="Armbrust E.V."/>
            <person name="Bowler C."/>
            <person name="Green B."/>
            <person name="Moulton V."/>
            <person name="Van Oosterhout C."/>
            <person name="Grigoriev I."/>
        </authorList>
    </citation>
    <scope>NUCLEOTIDE SEQUENCE [LARGE SCALE GENOMIC DNA]</scope>
    <source>
        <strain evidence="1 2">CCMP1102</strain>
    </source>
</reference>
<name>A0A1E7ELJ9_9STRA</name>
<dbReference type="OrthoDB" id="53208at2759"/>
<dbReference type="Gene3D" id="1.10.443.10">
    <property type="entry name" value="Intergrase catalytic core"/>
    <property type="match status" value="1"/>
</dbReference>
<evidence type="ECO:0000313" key="1">
    <source>
        <dbReference type="EMBL" id="OEU06791.1"/>
    </source>
</evidence>
<sequence>MLSPPKSNLSATASSFVPVIATTTTAVPLSLPLDVNHSMTGTTENRYHKHPYKNDRLDALIEQLAKRYESTDSYGDFIRDTRGRGDLHPEIATIKHPAAHLLSRFQKVGTPAIISGSPWTPSKIEAALRRGPHKSSKNGIEFLRNEYADMIEKQQWIVLPAAMIKHMYGLRLSPLGLVPQRNRRDRMISDYSYFDVNADTFNIAPSEAMQFGQRTMATMSTATRDEFKSDLRLIQEEVRSGVTQDYTKRKDRHWEIWLEYCDSCSIDPFLSSHSDPVPILQIFAQRFRDGRLAPSGKPVRSKTVSDALCSVGQKFAVLGSDDPRYNSYGKIDFCLSRQYKSFGKKDKPPSRVKPLPITVVIAALNFACVSSPTMEREAIANMICIAFFFCLRPGEYTGTTTDDQAFSLEDVTLYLGDRRLHNDLSPDHEIEAATSVTYLFTEQKNGDKGEIIAHARSGDSLCCPVTATIRQLMIHKREFRRRNLPYDGRIKLASYYNSRHVRVPVKAAQITKAVRWHASLLQPVTGIDPAQLSARSLRAGGAMALLAGQCDTNTIKLLCRWHSDAMMRYLHQQSLPIFQRLSSKMFNNGSYTFLPEDWVPAAAE</sequence>
<dbReference type="Proteomes" id="UP000095751">
    <property type="component" value="Unassembled WGS sequence"/>
</dbReference>
<dbReference type="KEGG" id="fcy:FRACYDRAFT_253258"/>
<dbReference type="GO" id="GO:0006310">
    <property type="term" value="P:DNA recombination"/>
    <property type="evidence" value="ECO:0007669"/>
    <property type="project" value="InterPro"/>
</dbReference>
<proteinExistence type="predicted"/>
<keyword evidence="2" id="KW-1185">Reference proteome</keyword>
<dbReference type="EMBL" id="KV784398">
    <property type="protein sequence ID" value="OEU06791.1"/>
    <property type="molecule type" value="Genomic_DNA"/>
</dbReference>
<accession>A0A1E7ELJ9</accession>
<dbReference type="GO" id="GO:0003677">
    <property type="term" value="F:DNA binding"/>
    <property type="evidence" value="ECO:0007669"/>
    <property type="project" value="InterPro"/>
</dbReference>
<dbReference type="InterPro" id="IPR013762">
    <property type="entry name" value="Integrase-like_cat_sf"/>
</dbReference>
<evidence type="ECO:0008006" key="3">
    <source>
        <dbReference type="Google" id="ProtNLM"/>
    </source>
</evidence>